<dbReference type="InterPro" id="IPR031165">
    <property type="entry name" value="GNAT_YJDJ"/>
</dbReference>
<dbReference type="CDD" id="cd04301">
    <property type="entry name" value="NAT_SF"/>
    <property type="match status" value="1"/>
</dbReference>
<gene>
    <name evidence="3" type="ORF">UO65_3721</name>
</gene>
<comment type="caution">
    <text evidence="3">The sequence shown here is derived from an EMBL/GenBank/DDBJ whole genome shotgun (WGS) entry which is preliminary data.</text>
</comment>
<evidence type="ECO:0000313" key="3">
    <source>
        <dbReference type="EMBL" id="EWC60988.1"/>
    </source>
</evidence>
<dbReference type="GO" id="GO:0016747">
    <property type="term" value="F:acyltransferase activity, transferring groups other than amino-acyl groups"/>
    <property type="evidence" value="ECO:0007669"/>
    <property type="project" value="InterPro"/>
</dbReference>
<organism evidence="3 4">
    <name type="scientific">Actinokineospora spheciospongiae</name>
    <dbReference type="NCBI Taxonomy" id="909613"/>
    <lineage>
        <taxon>Bacteria</taxon>
        <taxon>Bacillati</taxon>
        <taxon>Actinomycetota</taxon>
        <taxon>Actinomycetes</taxon>
        <taxon>Pseudonocardiales</taxon>
        <taxon>Pseudonocardiaceae</taxon>
        <taxon>Actinokineospora</taxon>
    </lineage>
</organism>
<protein>
    <submittedName>
        <fullName evidence="3">Uncharacterized protein</fullName>
    </submittedName>
</protein>
<dbReference type="InterPro" id="IPR016181">
    <property type="entry name" value="Acyl_CoA_acyltransferase"/>
</dbReference>
<dbReference type="AlphaFoldDB" id="W7IKX0"/>
<dbReference type="PROSITE" id="PS51186">
    <property type="entry name" value="GNAT"/>
    <property type="match status" value="1"/>
</dbReference>
<evidence type="ECO:0000259" key="2">
    <source>
        <dbReference type="PROSITE" id="PS51729"/>
    </source>
</evidence>
<dbReference type="InterPro" id="IPR000182">
    <property type="entry name" value="GNAT_dom"/>
</dbReference>
<dbReference type="SUPFAM" id="SSF55729">
    <property type="entry name" value="Acyl-CoA N-acyltransferases (Nat)"/>
    <property type="match status" value="1"/>
</dbReference>
<name>W7IKX0_9PSEU</name>
<dbReference type="PANTHER" id="PTHR31435:SF10">
    <property type="entry name" value="BSR4717 PROTEIN"/>
    <property type="match status" value="1"/>
</dbReference>
<dbReference type="PROSITE" id="PS51729">
    <property type="entry name" value="GNAT_YJDJ"/>
    <property type="match status" value="1"/>
</dbReference>
<evidence type="ECO:0000259" key="1">
    <source>
        <dbReference type="PROSITE" id="PS51186"/>
    </source>
</evidence>
<dbReference type="PANTHER" id="PTHR31435">
    <property type="entry name" value="PROTEIN NATD1"/>
    <property type="match status" value="1"/>
</dbReference>
<dbReference type="EMBL" id="AYXG01000136">
    <property type="protein sequence ID" value="EWC60988.1"/>
    <property type="molecule type" value="Genomic_DNA"/>
</dbReference>
<accession>W7IKX0</accession>
<dbReference type="STRING" id="909613.UO65_3721"/>
<evidence type="ECO:0000313" key="4">
    <source>
        <dbReference type="Proteomes" id="UP000019277"/>
    </source>
</evidence>
<feature type="domain" description="N-acetyltransferase" evidence="2">
    <location>
        <begin position="10"/>
        <end position="96"/>
    </location>
</feature>
<keyword evidence="4" id="KW-1185">Reference proteome</keyword>
<reference evidence="3 4" key="1">
    <citation type="journal article" date="2014" name="Genome Announc.">
        <title>Draft Genome Sequence of the Antitrypanosomally Active Sponge-Associated Bacterium Actinokineospora sp. Strain EG49.</title>
        <authorList>
            <person name="Harjes J."/>
            <person name="Ryu T."/>
            <person name="Abdelmohsen U.R."/>
            <person name="Moitinho-Silva L."/>
            <person name="Horn H."/>
            <person name="Ravasi T."/>
            <person name="Hentschel U."/>
        </authorList>
    </citation>
    <scope>NUCLEOTIDE SEQUENCE [LARGE SCALE GENOMIC DNA]</scope>
    <source>
        <strain evidence="3 4">EG49</strain>
    </source>
</reference>
<dbReference type="Proteomes" id="UP000019277">
    <property type="component" value="Unassembled WGS sequence"/>
</dbReference>
<dbReference type="Gene3D" id="3.40.630.30">
    <property type="match status" value="1"/>
</dbReference>
<dbReference type="Pfam" id="PF14542">
    <property type="entry name" value="Acetyltransf_CG"/>
    <property type="match status" value="1"/>
</dbReference>
<dbReference type="eggNOG" id="COG2388">
    <property type="taxonomic scope" value="Bacteria"/>
</dbReference>
<proteinExistence type="predicted"/>
<dbReference type="RefSeq" id="WP_035284151.1">
    <property type="nucleotide sequence ID" value="NZ_AYXG01000136.1"/>
</dbReference>
<sequence>MADKIDLELREDTGGHRFEGVADGEVAGYVQYHRLDDAIVLMHTQVSDGFAGRGVGGALARAVLDHLRAEGTPARLYCPFLRGWVDKHPEYADLVVDA</sequence>
<dbReference type="InterPro" id="IPR045057">
    <property type="entry name" value="Gcn5-rel_NAT"/>
</dbReference>
<feature type="domain" description="N-acetyltransferase" evidence="1">
    <location>
        <begin position="1"/>
        <end position="98"/>
    </location>
</feature>